<dbReference type="EMBL" id="JELY01001311">
    <property type="protein sequence ID" value="KYF56230.1"/>
    <property type="molecule type" value="Genomic_DNA"/>
</dbReference>
<gene>
    <name evidence="1" type="ORF">BE08_31975</name>
</gene>
<dbReference type="InterPro" id="IPR023214">
    <property type="entry name" value="HAD_sf"/>
</dbReference>
<dbReference type="Gene3D" id="3.40.50.1000">
    <property type="entry name" value="HAD superfamily/HAD-like"/>
    <property type="match status" value="1"/>
</dbReference>
<sequence>MDIQTIFPPSVLLLDLGNTLESGGVALPDAARALEVVSDFRTTSGQRLPMALVSDFTMPAPGAGSDEIDRLFHDYVDALSHLGLASYFQPPAQRITLSTQAGVRKPHRAVFELALERLGVAPRLDACLFITESAEHVGACRALGMHALRFGPDGDFDVWSAGPLILARVLGIRDAEALRPALDLRLDRRFGRRLLRVDSIADSGDGGARISAMVGDAPDTPTPVAADITLARSGDVAALAVDGCPVDARADADLYRRVLDDNARVAPVGAELPPGATHSLEPGPGGDMVLRRRRYSIL</sequence>
<dbReference type="Proteomes" id="UP000075420">
    <property type="component" value="Unassembled WGS sequence"/>
</dbReference>
<organism evidence="1 2">
    <name type="scientific">Sorangium cellulosum</name>
    <name type="common">Polyangium cellulosum</name>
    <dbReference type="NCBI Taxonomy" id="56"/>
    <lineage>
        <taxon>Bacteria</taxon>
        <taxon>Pseudomonadati</taxon>
        <taxon>Myxococcota</taxon>
        <taxon>Polyangia</taxon>
        <taxon>Polyangiales</taxon>
        <taxon>Polyangiaceae</taxon>
        <taxon>Sorangium</taxon>
    </lineage>
</organism>
<reference evidence="1 2" key="1">
    <citation type="submission" date="2014-02" db="EMBL/GenBank/DDBJ databases">
        <title>The small core and large imbalanced accessory genome model reveals a collaborative survival strategy of Sorangium cellulosum strains in nature.</title>
        <authorList>
            <person name="Han K."/>
            <person name="Peng R."/>
            <person name="Blom J."/>
            <person name="Li Y.-Z."/>
        </authorList>
    </citation>
    <scope>NUCLEOTIDE SEQUENCE [LARGE SCALE GENOMIC DNA]</scope>
    <source>
        <strain evidence="1 2">So0157-25</strain>
    </source>
</reference>
<evidence type="ECO:0000313" key="1">
    <source>
        <dbReference type="EMBL" id="KYF56230.1"/>
    </source>
</evidence>
<protein>
    <submittedName>
        <fullName evidence="1">Uncharacterized protein</fullName>
    </submittedName>
</protein>
<accession>A0A150PKR7</accession>
<evidence type="ECO:0000313" key="2">
    <source>
        <dbReference type="Proteomes" id="UP000075420"/>
    </source>
</evidence>
<dbReference type="SUPFAM" id="SSF56784">
    <property type="entry name" value="HAD-like"/>
    <property type="match status" value="1"/>
</dbReference>
<name>A0A150PKR7_SORCE</name>
<proteinExistence type="predicted"/>
<dbReference type="AlphaFoldDB" id="A0A150PKR7"/>
<dbReference type="InterPro" id="IPR036412">
    <property type="entry name" value="HAD-like_sf"/>
</dbReference>
<comment type="caution">
    <text evidence="1">The sequence shown here is derived from an EMBL/GenBank/DDBJ whole genome shotgun (WGS) entry which is preliminary data.</text>
</comment>